<protein>
    <submittedName>
        <fullName evidence="2">DUF4268 domain-containing protein</fullName>
    </submittedName>
</protein>
<proteinExistence type="predicted"/>
<dbReference type="Pfam" id="PF14088">
    <property type="entry name" value="DUF4268"/>
    <property type="match status" value="1"/>
</dbReference>
<comment type="caution">
    <text evidence="2">The sequence shown here is derived from an EMBL/GenBank/DDBJ whole genome shotgun (WGS) entry which is preliminary data.</text>
</comment>
<reference evidence="3" key="1">
    <citation type="journal article" date="2019" name="Int. J. Syst. Evol. Microbiol.">
        <title>The Global Catalogue of Microorganisms (GCM) 10K type strain sequencing project: providing services to taxonomists for standard genome sequencing and annotation.</title>
        <authorList>
            <consortium name="The Broad Institute Genomics Platform"/>
            <consortium name="The Broad Institute Genome Sequencing Center for Infectious Disease"/>
            <person name="Wu L."/>
            <person name="Ma J."/>
        </authorList>
    </citation>
    <scope>NUCLEOTIDE SEQUENCE [LARGE SCALE GENOMIC DNA]</scope>
    <source>
        <strain evidence="3">NBRC 111368</strain>
    </source>
</reference>
<name>A0ABW1Z464_9RHOB</name>
<dbReference type="InterPro" id="IPR025364">
    <property type="entry name" value="DUF4268"/>
</dbReference>
<feature type="domain" description="DUF4268" evidence="1">
    <location>
        <begin position="11"/>
        <end position="86"/>
    </location>
</feature>
<dbReference type="RefSeq" id="WP_386284746.1">
    <property type="nucleotide sequence ID" value="NZ_JBHSWA010000003.1"/>
</dbReference>
<dbReference type="EMBL" id="JBHSWA010000003">
    <property type="protein sequence ID" value="MFC6643406.1"/>
    <property type="molecule type" value="Genomic_DNA"/>
</dbReference>
<dbReference type="Proteomes" id="UP001596403">
    <property type="component" value="Unassembled WGS sequence"/>
</dbReference>
<evidence type="ECO:0000313" key="3">
    <source>
        <dbReference type="Proteomes" id="UP001596403"/>
    </source>
</evidence>
<keyword evidence="3" id="KW-1185">Reference proteome</keyword>
<gene>
    <name evidence="2" type="ORF">ACFQAU_18545</name>
</gene>
<accession>A0ABW1Z464</accession>
<evidence type="ECO:0000313" key="2">
    <source>
        <dbReference type="EMBL" id="MFC6643406.1"/>
    </source>
</evidence>
<evidence type="ECO:0000259" key="1">
    <source>
        <dbReference type="Pfam" id="PF14088"/>
    </source>
</evidence>
<sequence length="108" mass="12757">MRPCGDLYRPGDHAENKYVFDQLLAQRKSLEEAFEGSLVWERLDHRRACRIKCETEADMFERNDWPSMIEFMTDAMVRIEKAFREPLQKLNADVRSRIFEAESDGDTP</sequence>
<organism evidence="2 3">
    <name type="scientific">Sulfitobacter profundi</name>
    <dbReference type="NCBI Taxonomy" id="2679961"/>
    <lineage>
        <taxon>Bacteria</taxon>
        <taxon>Pseudomonadati</taxon>
        <taxon>Pseudomonadota</taxon>
        <taxon>Alphaproteobacteria</taxon>
        <taxon>Rhodobacterales</taxon>
        <taxon>Roseobacteraceae</taxon>
        <taxon>Sulfitobacter</taxon>
    </lineage>
</organism>